<feature type="non-terminal residue" evidence="2">
    <location>
        <position position="93"/>
    </location>
</feature>
<reference evidence="2" key="1">
    <citation type="submission" date="2022-07" db="EMBL/GenBank/DDBJ databases">
        <title>Phylogenomic reconstructions and comparative analyses of Kickxellomycotina fungi.</title>
        <authorList>
            <person name="Reynolds N.K."/>
            <person name="Stajich J.E."/>
            <person name="Barry K."/>
            <person name="Grigoriev I.V."/>
            <person name="Crous P."/>
            <person name="Smith M.E."/>
        </authorList>
    </citation>
    <scope>NUCLEOTIDE SEQUENCE</scope>
    <source>
        <strain evidence="2">RSA 476</strain>
    </source>
</reference>
<dbReference type="GO" id="GO:0008081">
    <property type="term" value="F:phosphoric diester hydrolase activity"/>
    <property type="evidence" value="ECO:0007669"/>
    <property type="project" value="InterPro"/>
</dbReference>
<dbReference type="SUPFAM" id="SSF56024">
    <property type="entry name" value="Phospholipase D/nuclease"/>
    <property type="match status" value="1"/>
</dbReference>
<dbReference type="GO" id="GO:0006281">
    <property type="term" value="P:DNA repair"/>
    <property type="evidence" value="ECO:0007669"/>
    <property type="project" value="InterPro"/>
</dbReference>
<dbReference type="Proteomes" id="UP001140074">
    <property type="component" value="Unassembled WGS sequence"/>
</dbReference>
<evidence type="ECO:0000313" key="3">
    <source>
        <dbReference type="Proteomes" id="UP001140074"/>
    </source>
</evidence>
<proteinExistence type="predicted"/>
<dbReference type="Pfam" id="PF06087">
    <property type="entry name" value="Tyr-DNA_phospho"/>
    <property type="match status" value="1"/>
</dbReference>
<feature type="active site" description="Nucleophile" evidence="1">
    <location>
        <position position="25"/>
    </location>
</feature>
<comment type="caution">
    <text evidence="2">The sequence shown here is derived from an EMBL/GenBank/DDBJ whole genome shotgun (WGS) entry which is preliminary data.</text>
</comment>
<dbReference type="GO" id="GO:0005634">
    <property type="term" value="C:nucleus"/>
    <property type="evidence" value="ECO:0007669"/>
    <property type="project" value="InterPro"/>
</dbReference>
<organism evidence="2 3">
    <name type="scientific">Coemansia aciculifera</name>
    <dbReference type="NCBI Taxonomy" id="417176"/>
    <lineage>
        <taxon>Eukaryota</taxon>
        <taxon>Fungi</taxon>
        <taxon>Fungi incertae sedis</taxon>
        <taxon>Zoopagomycota</taxon>
        <taxon>Kickxellomycotina</taxon>
        <taxon>Kickxellomycetes</taxon>
        <taxon>Kickxellales</taxon>
        <taxon>Kickxellaceae</taxon>
        <taxon>Coemansia</taxon>
    </lineage>
</organism>
<keyword evidence="3" id="KW-1185">Reference proteome</keyword>
<dbReference type="EMBL" id="JANBUY010000161">
    <property type="protein sequence ID" value="KAJ2862578.1"/>
    <property type="molecule type" value="Genomic_DNA"/>
</dbReference>
<sequence>MTIQRSDNIVCVQPEFPKPHVQIVHSRLLLLFYTHSMRFVVCTGNLVEGDWTIMHNCVYVWDFPMDNTQVFPANEFSLALAYSFLDLSIPVDV</sequence>
<protein>
    <submittedName>
        <fullName evidence="2">Uncharacterized protein</fullName>
    </submittedName>
</protein>
<gene>
    <name evidence="2" type="ORF">GGH94_004198</name>
</gene>
<evidence type="ECO:0000313" key="2">
    <source>
        <dbReference type="EMBL" id="KAJ2862578.1"/>
    </source>
</evidence>
<evidence type="ECO:0000256" key="1">
    <source>
        <dbReference type="PIRSR" id="PIRSR610347-1"/>
    </source>
</evidence>
<dbReference type="InterPro" id="IPR010347">
    <property type="entry name" value="Tdp1"/>
</dbReference>
<name>A0A9W8M5H6_9FUNG</name>
<dbReference type="Gene3D" id="3.30.870.10">
    <property type="entry name" value="Endonuclease Chain A"/>
    <property type="match status" value="1"/>
</dbReference>
<accession>A0A9W8M5H6</accession>
<dbReference type="AlphaFoldDB" id="A0A9W8M5H6"/>